<dbReference type="Proteomes" id="UP001597425">
    <property type="component" value="Unassembled WGS sequence"/>
</dbReference>
<protein>
    <submittedName>
        <fullName evidence="3">ATP-binding protein</fullName>
    </submittedName>
</protein>
<dbReference type="GO" id="GO:0005524">
    <property type="term" value="F:ATP binding"/>
    <property type="evidence" value="ECO:0007669"/>
    <property type="project" value="UniProtKB-KW"/>
</dbReference>
<reference evidence="4" key="1">
    <citation type="journal article" date="2019" name="Int. J. Syst. Evol. Microbiol.">
        <title>The Global Catalogue of Microorganisms (GCM) 10K type strain sequencing project: providing services to taxonomists for standard genome sequencing and annotation.</title>
        <authorList>
            <consortium name="The Broad Institute Genomics Platform"/>
            <consortium name="The Broad Institute Genome Sequencing Center for Infectious Disease"/>
            <person name="Wu L."/>
            <person name="Ma J."/>
        </authorList>
    </citation>
    <scope>NUCLEOTIDE SEQUENCE [LARGE SCALE GENOMIC DNA]</scope>
    <source>
        <strain evidence="4">KCTC 12848</strain>
    </source>
</reference>
<keyword evidence="4" id="KW-1185">Reference proteome</keyword>
<evidence type="ECO:0000259" key="1">
    <source>
        <dbReference type="Pfam" id="PF13173"/>
    </source>
</evidence>
<dbReference type="Pfam" id="PF13635">
    <property type="entry name" value="DUF4143"/>
    <property type="match status" value="1"/>
</dbReference>
<dbReference type="PANTHER" id="PTHR43566">
    <property type="entry name" value="CONSERVED PROTEIN"/>
    <property type="match status" value="1"/>
</dbReference>
<dbReference type="RefSeq" id="WP_265721373.1">
    <property type="nucleotide sequence ID" value="NZ_JAPIVK010000010.1"/>
</dbReference>
<evidence type="ECO:0000259" key="2">
    <source>
        <dbReference type="Pfam" id="PF13635"/>
    </source>
</evidence>
<accession>A0ABW5EF37</accession>
<dbReference type="EMBL" id="JBHUJD010000021">
    <property type="protein sequence ID" value="MFD2311728.1"/>
    <property type="molecule type" value="Genomic_DNA"/>
</dbReference>
<evidence type="ECO:0000313" key="3">
    <source>
        <dbReference type="EMBL" id="MFD2311728.1"/>
    </source>
</evidence>
<organism evidence="3 4">
    <name type="scientific">Microbulbifer halophilus</name>
    <dbReference type="NCBI Taxonomy" id="453963"/>
    <lineage>
        <taxon>Bacteria</taxon>
        <taxon>Pseudomonadati</taxon>
        <taxon>Pseudomonadota</taxon>
        <taxon>Gammaproteobacteria</taxon>
        <taxon>Cellvibrionales</taxon>
        <taxon>Microbulbiferaceae</taxon>
        <taxon>Microbulbifer</taxon>
    </lineage>
</organism>
<dbReference type="SUPFAM" id="SSF52980">
    <property type="entry name" value="Restriction endonuclease-like"/>
    <property type="match status" value="1"/>
</dbReference>
<dbReference type="InterPro" id="IPR041682">
    <property type="entry name" value="AAA_14"/>
</dbReference>
<keyword evidence="3" id="KW-0067">ATP-binding</keyword>
<dbReference type="SUPFAM" id="SSF52540">
    <property type="entry name" value="P-loop containing nucleoside triphosphate hydrolases"/>
    <property type="match status" value="1"/>
</dbReference>
<dbReference type="InterPro" id="IPR011335">
    <property type="entry name" value="Restrct_endonuc-II-like"/>
</dbReference>
<proteinExistence type="predicted"/>
<dbReference type="Pfam" id="PF13173">
    <property type="entry name" value="AAA_14"/>
    <property type="match status" value="1"/>
</dbReference>
<feature type="domain" description="AAA" evidence="1">
    <location>
        <begin position="22"/>
        <end position="140"/>
    </location>
</feature>
<dbReference type="InterPro" id="IPR027417">
    <property type="entry name" value="P-loop_NTPase"/>
</dbReference>
<feature type="domain" description="DUF4143" evidence="2">
    <location>
        <begin position="206"/>
        <end position="364"/>
    </location>
</feature>
<comment type="caution">
    <text evidence="3">The sequence shown here is derived from an EMBL/GenBank/DDBJ whole genome shotgun (WGS) entry which is preliminary data.</text>
</comment>
<dbReference type="InterPro" id="IPR025420">
    <property type="entry name" value="DUF4143"/>
</dbReference>
<sequence>MVTDELVQRRLAPILIEALEDTPVVLIHGARQCGKTTLARQVGGEQGYHYLNFDDDTQRAAAQADPTGFVAGLKDRTILDEIQHVPGLFSAIKAAVDNDRTPGRFMLTGSANVLLLPKLADSLAGRMEILNLRPLAQCELSGGPADIPGQLFDTGFTGALPHGQYARLGEALAEILVHGGYPAVLVRNSERRRQKWYSDYANSLIQRDIRQLSRIQNLDILPRLLTLAAGQTAHLFQVSELAAPFQLSRPTIREYLTLLQHIFLLEELPPWHNNHLKRVIKTPKLHLADTGLAAALLAVNSRSLWQNRSLLGQLLETFVYQEMRKQGDWYDYPLSFSHYRDKDGVEVDIVMEQGERVAGIEVKAAATVTQADFKGLRKLQQACGAHFTRGAVFYDGDSLLSFGDNLYAVPLRLLVPGSEKTNIN</sequence>
<name>A0ABW5EF37_9GAMM</name>
<keyword evidence="3" id="KW-0547">Nucleotide-binding</keyword>
<gene>
    <name evidence="3" type="ORF">ACFSKX_14970</name>
</gene>
<evidence type="ECO:0000313" key="4">
    <source>
        <dbReference type="Proteomes" id="UP001597425"/>
    </source>
</evidence>
<dbReference type="PANTHER" id="PTHR43566:SF2">
    <property type="entry name" value="DUF4143 DOMAIN-CONTAINING PROTEIN"/>
    <property type="match status" value="1"/>
</dbReference>